<organism evidence="1 2">
    <name type="scientific">Pyropia yezoensis</name>
    <name type="common">Susabi-nori</name>
    <name type="synonym">Porphyra yezoensis</name>
    <dbReference type="NCBI Taxonomy" id="2788"/>
    <lineage>
        <taxon>Eukaryota</taxon>
        <taxon>Rhodophyta</taxon>
        <taxon>Bangiophyceae</taxon>
        <taxon>Bangiales</taxon>
        <taxon>Bangiaceae</taxon>
        <taxon>Pyropia</taxon>
    </lineage>
</organism>
<name>A0ACC3C9K6_PYRYE</name>
<reference evidence="1" key="1">
    <citation type="submission" date="2019-11" db="EMBL/GenBank/DDBJ databases">
        <title>Nori genome reveals adaptations in red seaweeds to the harsh intertidal environment.</title>
        <authorList>
            <person name="Wang D."/>
            <person name="Mao Y."/>
        </authorList>
    </citation>
    <scope>NUCLEOTIDE SEQUENCE</scope>
    <source>
        <tissue evidence="1">Gametophyte</tissue>
    </source>
</reference>
<comment type="caution">
    <text evidence="1">The sequence shown here is derived from an EMBL/GenBank/DDBJ whole genome shotgun (WGS) entry which is preliminary data.</text>
</comment>
<protein>
    <submittedName>
        <fullName evidence="1">Uncharacterized protein</fullName>
    </submittedName>
</protein>
<keyword evidence="2" id="KW-1185">Reference proteome</keyword>
<accession>A0ACC3C9K6</accession>
<gene>
    <name evidence="1" type="ORF">I4F81_009079</name>
</gene>
<evidence type="ECO:0000313" key="1">
    <source>
        <dbReference type="EMBL" id="KAK1866563.1"/>
    </source>
</evidence>
<dbReference type="EMBL" id="CM020619">
    <property type="protein sequence ID" value="KAK1866563.1"/>
    <property type="molecule type" value="Genomic_DNA"/>
</dbReference>
<sequence>MLKESSLAMATGSFRRRLPPQLSRPPPPPTALAAPAPTPAAAAASAGLLLPGTLGSQPDWTPAATPPPLADGVLPTTPSCPDSPSPPVKKRRVSALRRAVAWRGGSLSSLPGRSCGAGEGGPAGGGRGAPYRRPPAALAFGTQSQSQSQGWGSTCGGGSQEEAPLQRPPLRPLCQNTAGRGGGAAPVDGLSNWAACVAPGPFKDVPSWDGAGAPPADPSVECGGSRCGPPTVLSPLLPDMSQDTLALFPSIVRGAAAATPRKSRQLPHLALGDDGADSALAMPPDPREGVPQASEARAAADRQVFSAGGAPARGRLGGGALAPTSGPRLVDIPCVGGATRGGGGGGGGDGGSHGGGAGAPPAAADGAVAKACFLATLNRAEGMANPYVAAAAAAVAAAGGGATPRRPRRRRSRSVTPADVVLIAAAAGDAPVYLRGGSPSPPAATPSDSDNGSEMDVPSGAISDADTYSDSYSDGDDVAGGDEPPSDTDADARGGGVHGVRHPPSVLATDGGGRVPPSPGTRVRQAELRKLCVSTGRPRSYAADFVEVGTLGAGDFSTVTRARSRVDGVVYAVKRSKVLASVAARAAALNEVWVLAAVAGHPHIVRYHGAWLEDRGRRLYIQTALAPGGDLDGRCKALRQAARTAEAAAEAATAAEAAAIDSDLDMDADGGLDGGEVGGSFGHASPPPIHSLRRRSEGSSAGFPSAPAPPPAHLPRAEVLAVARDISAALAHLHAAFIVHLDVKGANILLGAPVAPPPPSAAPPATASRRRSTARVGGTPAAARGGSGWPVPPPPPPPYLLSDFGLSAAAGSAAARNNEGDSRYLAPEAIAALTRPAGSPAASRRALCGRDVFALGATLYEAVTGGNWREDAARWPDAAGRRRSLGSVGGTPARTGSWGVFRTGSIGGGGGGGRAAATASTPPPQRLASPHPGITPANEPPPPTDDFDEGEDVLAAAVGADAACLIRDCLSVDVRARPSAARVHARAVALIAADAAAASSSAWAASAAAVAAGGVKGAPAAAGGVAAAATPARRCEPPSGAGKDAASAASAGATAAAAAAATAAAAAVDAAADREAAAVATAAAARAERDAAVTAAAAATAALATSEATIERLREVLEGIVRSSSPAPAS</sequence>
<evidence type="ECO:0000313" key="2">
    <source>
        <dbReference type="Proteomes" id="UP000798662"/>
    </source>
</evidence>
<proteinExistence type="predicted"/>
<dbReference type="Proteomes" id="UP000798662">
    <property type="component" value="Chromosome 2"/>
</dbReference>